<dbReference type="KEGG" id="hpel:HZS54_17030"/>
<feature type="transmembrane region" description="Helical" evidence="1">
    <location>
        <begin position="37"/>
        <end position="56"/>
    </location>
</feature>
<dbReference type="EMBL" id="CP058909">
    <property type="protein sequence ID" value="QLH83229.1"/>
    <property type="molecule type" value="Genomic_DNA"/>
</dbReference>
<evidence type="ECO:0000313" key="3">
    <source>
        <dbReference type="Proteomes" id="UP000509346"/>
    </source>
</evidence>
<dbReference type="AlphaFoldDB" id="A0A7D5TCT8"/>
<keyword evidence="1" id="KW-0812">Transmembrane</keyword>
<dbReference type="GeneID" id="56084329"/>
<dbReference type="RefSeq" id="WP_179918279.1">
    <property type="nucleotide sequence ID" value="NZ_CP058909.1"/>
</dbReference>
<sequence length="57" mass="6351">MRGNLDAEAIEDLEETLKDELGQVREENQTVAQRQRWITAGILVVSTIQALMLAGIL</sequence>
<dbReference type="Proteomes" id="UP000509346">
    <property type="component" value="Chromosome"/>
</dbReference>
<accession>A0A7D5TCT8</accession>
<evidence type="ECO:0000313" key="2">
    <source>
        <dbReference type="EMBL" id="QLH83229.1"/>
    </source>
</evidence>
<protein>
    <submittedName>
        <fullName evidence="2">Uncharacterized protein</fullName>
    </submittedName>
</protein>
<keyword evidence="1" id="KW-1133">Transmembrane helix</keyword>
<proteinExistence type="predicted"/>
<name>A0A7D5TCT8_9EURY</name>
<gene>
    <name evidence="2" type="ORF">HZS54_17030</name>
</gene>
<keyword evidence="1" id="KW-0472">Membrane</keyword>
<evidence type="ECO:0000256" key="1">
    <source>
        <dbReference type="SAM" id="Phobius"/>
    </source>
</evidence>
<organism evidence="2 3">
    <name type="scientific">Halosimplex pelagicum</name>
    <dbReference type="NCBI Taxonomy" id="869886"/>
    <lineage>
        <taxon>Archaea</taxon>
        <taxon>Methanobacteriati</taxon>
        <taxon>Methanobacteriota</taxon>
        <taxon>Stenosarchaea group</taxon>
        <taxon>Halobacteria</taxon>
        <taxon>Halobacteriales</taxon>
        <taxon>Haloarculaceae</taxon>
        <taxon>Halosimplex</taxon>
    </lineage>
</organism>
<reference evidence="2 3" key="1">
    <citation type="submission" date="2020-07" db="EMBL/GenBank/DDBJ databases">
        <title>Halosimplex litoreum sp. nov. and Halosimplex rubrum sp. nov., isolated from different salt environments.</title>
        <authorList>
            <person name="Cui H."/>
        </authorList>
    </citation>
    <scope>NUCLEOTIDE SEQUENCE [LARGE SCALE GENOMIC DNA]</scope>
    <source>
        <strain evidence="2 3">R2</strain>
    </source>
</reference>
<keyword evidence="3" id="KW-1185">Reference proteome</keyword>